<organism evidence="1 2">
    <name type="scientific">Aspergillus lentulus</name>
    <dbReference type="NCBI Taxonomy" id="293939"/>
    <lineage>
        <taxon>Eukaryota</taxon>
        <taxon>Fungi</taxon>
        <taxon>Dikarya</taxon>
        <taxon>Ascomycota</taxon>
        <taxon>Pezizomycotina</taxon>
        <taxon>Eurotiomycetes</taxon>
        <taxon>Eurotiomycetidae</taxon>
        <taxon>Eurotiales</taxon>
        <taxon>Aspergillaceae</taxon>
        <taxon>Aspergillus</taxon>
        <taxon>Aspergillus subgen. Fumigati</taxon>
    </lineage>
</organism>
<proteinExistence type="predicted"/>
<sequence length="120" mass="13763">MDETHDWLFAKMAFDMNDLFHLQLYHLANTHDVADSVHLAALRTMSARHSVRGYLDRRRSNRGLVDCSYGPRLSSFPFYETAAPMDWIIEATNAAEVIDFVLAPMLEREDFANIALRSTV</sequence>
<reference evidence="1 2" key="1">
    <citation type="submission" date="2020-01" db="EMBL/GenBank/DDBJ databases">
        <title>Draft genome sequence of Aspergillus lentulus IFM 60648.</title>
        <authorList>
            <person name="Takahashi H."/>
            <person name="Yaguchi T."/>
        </authorList>
    </citation>
    <scope>NUCLEOTIDE SEQUENCE [LARGE SCALE GENOMIC DNA]</scope>
    <source>
        <strain evidence="1 2">IFM 60648</strain>
    </source>
</reference>
<dbReference type="EMBL" id="BLKI01000076">
    <property type="protein sequence ID" value="GFF90435.1"/>
    <property type="molecule type" value="Genomic_DNA"/>
</dbReference>
<comment type="caution">
    <text evidence="1">The sequence shown here is derived from an EMBL/GenBank/DDBJ whole genome shotgun (WGS) entry which is preliminary data.</text>
</comment>
<dbReference type="Proteomes" id="UP000465220">
    <property type="component" value="Unassembled WGS sequence"/>
</dbReference>
<dbReference type="InterPro" id="IPR036226">
    <property type="entry name" value="LipOase_C_sf"/>
</dbReference>
<dbReference type="SUPFAM" id="SSF48484">
    <property type="entry name" value="Lipoxigenase"/>
    <property type="match status" value="1"/>
</dbReference>
<dbReference type="Gene3D" id="1.20.245.10">
    <property type="entry name" value="Lipoxygenase-1, Domain 5"/>
    <property type="match status" value="1"/>
</dbReference>
<keyword evidence="2" id="KW-1185">Reference proteome</keyword>
<accession>A0ABQ1AYL6</accession>
<protein>
    <submittedName>
        <fullName evidence="1">Uncharacterized protein</fullName>
    </submittedName>
</protein>
<evidence type="ECO:0000313" key="1">
    <source>
        <dbReference type="EMBL" id="GFF90435.1"/>
    </source>
</evidence>
<name>A0ABQ1AYL6_ASPLE</name>
<gene>
    <name evidence="1" type="ORF">IFM60648_09063</name>
</gene>
<evidence type="ECO:0000313" key="2">
    <source>
        <dbReference type="Proteomes" id="UP000465220"/>
    </source>
</evidence>